<organism evidence="1 2">
    <name type="scientific">Hymenobacter crusticola</name>
    <dbReference type="NCBI Taxonomy" id="1770526"/>
    <lineage>
        <taxon>Bacteria</taxon>
        <taxon>Pseudomonadati</taxon>
        <taxon>Bacteroidota</taxon>
        <taxon>Cytophagia</taxon>
        <taxon>Cytophagales</taxon>
        <taxon>Hymenobacteraceae</taxon>
        <taxon>Hymenobacter</taxon>
    </lineage>
</organism>
<keyword evidence="2" id="KW-1185">Reference proteome</keyword>
<evidence type="ECO:0000313" key="1">
    <source>
        <dbReference type="EMBL" id="OUJ73515.1"/>
    </source>
</evidence>
<accession>A0A243WDK3</accession>
<sequence>MLELGNLERKQVLLSLLVKGIKLCCHARNCSFEPFEAIEQRVLADGIVFSGFYKDIKVSPNKRQSAQLRGYLSEDIKHTSLVLFDKDHLTSRIFLIGEFDFRSFDRLKWINSEMINIYQINWIRSYKSKKVAEDYFAVDVKTGNITYVPVTREAVFDYDVKLLTESNEYERALAFIQQARELGHGKADNILRNLEANPNQRDKATLLQMPKRR</sequence>
<evidence type="ECO:0000313" key="2">
    <source>
        <dbReference type="Proteomes" id="UP000194873"/>
    </source>
</evidence>
<gene>
    <name evidence="1" type="ORF">BXP70_14015</name>
</gene>
<dbReference type="Proteomes" id="UP000194873">
    <property type="component" value="Unassembled WGS sequence"/>
</dbReference>
<reference evidence="1 2" key="1">
    <citation type="submission" date="2017-01" db="EMBL/GenBank/DDBJ databases">
        <title>A new Hymenobacter.</title>
        <authorList>
            <person name="Liang Y."/>
            <person name="Feng F."/>
        </authorList>
    </citation>
    <scope>NUCLEOTIDE SEQUENCE [LARGE SCALE GENOMIC DNA]</scope>
    <source>
        <strain evidence="1">MIMBbqt21</strain>
    </source>
</reference>
<comment type="caution">
    <text evidence="1">The sequence shown here is derived from an EMBL/GenBank/DDBJ whole genome shotgun (WGS) entry which is preliminary data.</text>
</comment>
<dbReference type="RefSeq" id="WP_086594711.1">
    <property type="nucleotide sequence ID" value="NZ_MTSE01000006.1"/>
</dbReference>
<dbReference type="AlphaFoldDB" id="A0A243WDK3"/>
<dbReference type="OrthoDB" id="9831142at2"/>
<dbReference type="EMBL" id="MTSE01000006">
    <property type="protein sequence ID" value="OUJ73515.1"/>
    <property type="molecule type" value="Genomic_DNA"/>
</dbReference>
<name>A0A243WDK3_9BACT</name>
<proteinExistence type="predicted"/>
<protein>
    <submittedName>
        <fullName evidence="1">Uncharacterized protein</fullName>
    </submittedName>
</protein>